<dbReference type="SUPFAM" id="SSF56112">
    <property type="entry name" value="Protein kinase-like (PK-like)"/>
    <property type="match status" value="1"/>
</dbReference>
<evidence type="ECO:0000313" key="18">
    <source>
        <dbReference type="EMBL" id="TWT64550.1"/>
    </source>
</evidence>
<dbReference type="Pfam" id="PF02472">
    <property type="entry name" value="ExbD"/>
    <property type="match status" value="1"/>
</dbReference>
<dbReference type="InterPro" id="IPR017441">
    <property type="entry name" value="Protein_kinase_ATP_BS"/>
</dbReference>
<evidence type="ECO:0000256" key="14">
    <source>
        <dbReference type="RuleBase" id="RU003879"/>
    </source>
</evidence>
<protein>
    <recommendedName>
        <fullName evidence="3">non-specific serine/threonine protein kinase</fullName>
        <ecNumber evidence="3">2.7.11.1</ecNumber>
    </recommendedName>
</protein>
<dbReference type="Pfam" id="PF00069">
    <property type="entry name" value="Pkinase"/>
    <property type="match status" value="1"/>
</dbReference>
<dbReference type="InterPro" id="IPR008271">
    <property type="entry name" value="Ser/Thr_kinase_AS"/>
</dbReference>
<feature type="compositionally biased region" description="Polar residues" evidence="15">
    <location>
        <begin position="629"/>
        <end position="640"/>
    </location>
</feature>
<dbReference type="Gene3D" id="1.10.510.10">
    <property type="entry name" value="Transferase(Phosphotransferase) domain 1"/>
    <property type="match status" value="1"/>
</dbReference>
<feature type="region of interest" description="Disordered" evidence="15">
    <location>
        <begin position="627"/>
        <end position="648"/>
    </location>
</feature>
<organism evidence="18 19">
    <name type="scientific">Rubinisphaera italica</name>
    <dbReference type="NCBI Taxonomy" id="2527969"/>
    <lineage>
        <taxon>Bacteria</taxon>
        <taxon>Pseudomonadati</taxon>
        <taxon>Planctomycetota</taxon>
        <taxon>Planctomycetia</taxon>
        <taxon>Planctomycetales</taxon>
        <taxon>Planctomycetaceae</taxon>
        <taxon>Rubinisphaera</taxon>
    </lineage>
</organism>
<evidence type="ECO:0000259" key="17">
    <source>
        <dbReference type="PROSITE" id="PS50011"/>
    </source>
</evidence>
<evidence type="ECO:0000256" key="13">
    <source>
        <dbReference type="PROSITE-ProRule" id="PRU10141"/>
    </source>
</evidence>
<sequence>MVADNHYDDDALLRLLRNRMGDTQETALAHVETCDTCQSKLETISQSGMSWDEMSELLRPNDLFPVKEHHLLPDGGDSEPKDSIESAVSFLEPSNHPESLGRFARYEIMEVLGRGGMGIVMRGFDTSLNRHSAIKVLAPELATSAAARKRFSREAKSAAAVVHPHVVPIQTVDEYGGLPYLVMPVVEGQSVDGRVRDSGPLAVIETVRIAAQVAEGLAAAHDQGLVHRDVKPANVLLENGVERVQITDFGLARAIDDASMTRSGVIAGTPQYMSPEQAHGDAIDHRSDLFSLGSLIYFMLTGRSPFRAETTMGVLNRIGNDQPRSLRSINPGVPDWLEGIVLRLLAKEPNDRFQTAEELAELLNRWLAHLQTPDVVAAPKSNLAPSPTSQMTEPKRFRFGRIPAWLIAIASGALFVLLGVILVIETGKGTLRIETSSDVDVPIRITQGDETVETLTVSKSGATTRLKAGTYVLEIEDKSSIVEIQDNKVILKRGEEWIARIEATQGYSTTGMPENTPAAVAKNYFAILQRGAFSESNIDHILSSNHVGRLTERKWLELAAILIQDVLSHTPEVTVNGNSALAVFKEMKLTPRLFDVGGSGCLIMQMTRERERWRVRDVDIWAPKHAKQQLAQTRSSSEGEASNVRPDESIEVGATNTIRIQLLSNSEIRIQGKSVNVSRLREELLSAIPNDGAYSVLIVTDRDTPYKSVKAIIDILKDLGDSFAGNVKFALRSESDQTADINQPAFSTPISVLSHVAASEKSNDWAAMLVVFDDDLIRGLLLENLETIIKEELSGPPSEWTHEQKELSDVISDHLAGQDSDNAIADFLAIVRLSESLTLNDGPAVRGLLGAHIYNQLQSPRTMMGQICNWLQVNKDVKLTPRVYRLFNTVGNQVTVMSEEGDYALLIERGQRGWLVSNLWSSDAQKGVDAILKDWPYGFPRIEGDEGTTVEDNTLSDTNGPLSPMIEEKSEWDNFLNRCPADGVAVIRAANSQLNELNQDGLDKIADELGTSVVPMNMDVIHPNYILVKDQNLLAIQMGPATEKTLRRFIQSASDYLTPQQASVQPRSVIHFDCYINENNEAHGTMTAAPVHLAGVVLAQHEDHVLLLGPSSIAGYIEKGYKCLATLQADSGELVSVPIDVVSSSNVRKANVDVLVESGLAVYEASAVPNVPAVRLASPNIELEVGSRVLSGLTKRPNRRSPSVLAGYAPRIHWMTQEVTEWRESSYGYHPDGFEMFDVTFDGDNIPTWATFTPEGQLLGLGALFDFNNHTASILVPDAIHATLRASIPHIDDPYLKTMIENQVDAEQ</sequence>
<keyword evidence="6 18" id="KW-0808">Transferase</keyword>
<evidence type="ECO:0000256" key="15">
    <source>
        <dbReference type="SAM" id="MobiDB-lite"/>
    </source>
</evidence>
<comment type="similarity">
    <text evidence="2 14">Belongs to the ExbD/TolR family.</text>
</comment>
<dbReference type="GO" id="GO:0004674">
    <property type="term" value="F:protein serine/threonine kinase activity"/>
    <property type="evidence" value="ECO:0007669"/>
    <property type="project" value="UniProtKB-KW"/>
</dbReference>
<dbReference type="PROSITE" id="PS00108">
    <property type="entry name" value="PROTEIN_KINASE_ST"/>
    <property type="match status" value="1"/>
</dbReference>
<dbReference type="Gene3D" id="3.30.200.20">
    <property type="entry name" value="Phosphorylase Kinase, domain 1"/>
    <property type="match status" value="1"/>
</dbReference>
<dbReference type="GO" id="GO:0022857">
    <property type="term" value="F:transmembrane transporter activity"/>
    <property type="evidence" value="ECO:0007669"/>
    <property type="project" value="InterPro"/>
</dbReference>
<dbReference type="SMART" id="SM00220">
    <property type="entry name" value="S_TKc"/>
    <property type="match status" value="1"/>
</dbReference>
<keyword evidence="4" id="KW-1003">Cell membrane</keyword>
<comment type="subcellular location">
    <subcellularLocation>
        <location evidence="1">Cell membrane</location>
        <topology evidence="1">Single-pass membrane protein</topology>
    </subcellularLocation>
    <subcellularLocation>
        <location evidence="14">Cell membrane</location>
        <topology evidence="14">Single-pass type II membrane protein</topology>
    </subcellularLocation>
</comment>
<feature type="transmembrane region" description="Helical" evidence="16">
    <location>
        <begin position="404"/>
        <end position="424"/>
    </location>
</feature>
<reference evidence="18 19" key="1">
    <citation type="submission" date="2019-02" db="EMBL/GenBank/DDBJ databases">
        <title>Deep-cultivation of Planctomycetes and their phenomic and genomic characterization uncovers novel biology.</title>
        <authorList>
            <person name="Wiegand S."/>
            <person name="Jogler M."/>
            <person name="Boedeker C."/>
            <person name="Pinto D."/>
            <person name="Vollmers J."/>
            <person name="Rivas-Marin E."/>
            <person name="Kohn T."/>
            <person name="Peeters S.H."/>
            <person name="Heuer A."/>
            <person name="Rast P."/>
            <person name="Oberbeckmann S."/>
            <person name="Bunk B."/>
            <person name="Jeske O."/>
            <person name="Meyerdierks A."/>
            <person name="Storesund J.E."/>
            <person name="Kallscheuer N."/>
            <person name="Luecker S."/>
            <person name="Lage O.M."/>
            <person name="Pohl T."/>
            <person name="Merkel B.J."/>
            <person name="Hornburger P."/>
            <person name="Mueller R.-W."/>
            <person name="Bruemmer F."/>
            <person name="Labrenz M."/>
            <person name="Spormann A.M."/>
            <person name="Op Den Camp H."/>
            <person name="Overmann J."/>
            <person name="Amann R."/>
            <person name="Jetten M.S.M."/>
            <person name="Mascher T."/>
            <person name="Medema M.H."/>
            <person name="Devos D.P."/>
            <person name="Kaster A.-K."/>
            <person name="Ovreas L."/>
            <person name="Rohde M."/>
            <person name="Galperin M.Y."/>
            <person name="Jogler C."/>
        </authorList>
    </citation>
    <scope>NUCLEOTIDE SEQUENCE [LARGE SCALE GENOMIC DNA]</scope>
    <source>
        <strain evidence="18 19">Pan54</strain>
    </source>
</reference>
<dbReference type="Proteomes" id="UP000316095">
    <property type="component" value="Unassembled WGS sequence"/>
</dbReference>
<dbReference type="PROSITE" id="PS00107">
    <property type="entry name" value="PROTEIN_KINASE_ATP"/>
    <property type="match status" value="1"/>
</dbReference>
<evidence type="ECO:0000256" key="1">
    <source>
        <dbReference type="ARBA" id="ARBA00004162"/>
    </source>
</evidence>
<evidence type="ECO:0000256" key="2">
    <source>
        <dbReference type="ARBA" id="ARBA00005811"/>
    </source>
</evidence>
<keyword evidence="10 13" id="KW-0067">ATP-binding</keyword>
<evidence type="ECO:0000256" key="11">
    <source>
        <dbReference type="ARBA" id="ARBA00022989"/>
    </source>
</evidence>
<gene>
    <name evidence="18" type="primary">pknB_15</name>
    <name evidence="18" type="ORF">Pan54_53150</name>
</gene>
<evidence type="ECO:0000256" key="4">
    <source>
        <dbReference type="ARBA" id="ARBA00022475"/>
    </source>
</evidence>
<dbReference type="CDD" id="cd14014">
    <property type="entry name" value="STKc_PknB_like"/>
    <property type="match status" value="1"/>
</dbReference>
<dbReference type="GO" id="GO:0005524">
    <property type="term" value="F:ATP binding"/>
    <property type="evidence" value="ECO:0007669"/>
    <property type="project" value="UniProtKB-UniRule"/>
</dbReference>
<evidence type="ECO:0000256" key="9">
    <source>
        <dbReference type="ARBA" id="ARBA00022777"/>
    </source>
</evidence>
<evidence type="ECO:0000256" key="10">
    <source>
        <dbReference type="ARBA" id="ARBA00022840"/>
    </source>
</evidence>
<dbReference type="PANTHER" id="PTHR43289">
    <property type="entry name" value="MITOGEN-ACTIVATED PROTEIN KINASE KINASE KINASE 20-RELATED"/>
    <property type="match status" value="1"/>
</dbReference>
<keyword evidence="5" id="KW-0723">Serine/threonine-protein kinase</keyword>
<keyword evidence="8 13" id="KW-0547">Nucleotide-binding</keyword>
<evidence type="ECO:0000256" key="7">
    <source>
        <dbReference type="ARBA" id="ARBA00022692"/>
    </source>
</evidence>
<dbReference type="EC" id="2.7.11.1" evidence="3"/>
<keyword evidence="9 18" id="KW-0418">Kinase</keyword>
<keyword evidence="19" id="KW-1185">Reference proteome</keyword>
<evidence type="ECO:0000256" key="5">
    <source>
        <dbReference type="ARBA" id="ARBA00022527"/>
    </source>
</evidence>
<evidence type="ECO:0000256" key="12">
    <source>
        <dbReference type="ARBA" id="ARBA00023136"/>
    </source>
</evidence>
<proteinExistence type="inferred from homology"/>
<keyword evidence="7 14" id="KW-0812">Transmembrane</keyword>
<evidence type="ECO:0000256" key="16">
    <source>
        <dbReference type="SAM" id="Phobius"/>
    </source>
</evidence>
<keyword evidence="12 16" id="KW-0472">Membrane</keyword>
<dbReference type="InterPro" id="IPR000719">
    <property type="entry name" value="Prot_kinase_dom"/>
</dbReference>
<dbReference type="PANTHER" id="PTHR43289:SF6">
    <property type="entry name" value="SERINE_THREONINE-PROTEIN KINASE NEKL-3"/>
    <property type="match status" value="1"/>
</dbReference>
<feature type="binding site" evidence="13">
    <location>
        <position position="135"/>
    </location>
    <ligand>
        <name>ATP</name>
        <dbReference type="ChEBI" id="CHEBI:30616"/>
    </ligand>
</feature>
<dbReference type="PROSITE" id="PS50011">
    <property type="entry name" value="PROTEIN_KINASE_DOM"/>
    <property type="match status" value="1"/>
</dbReference>
<dbReference type="GO" id="GO:0005886">
    <property type="term" value="C:plasma membrane"/>
    <property type="evidence" value="ECO:0007669"/>
    <property type="project" value="UniProtKB-SubCell"/>
</dbReference>
<dbReference type="EMBL" id="SJPG01000001">
    <property type="protein sequence ID" value="TWT64550.1"/>
    <property type="molecule type" value="Genomic_DNA"/>
</dbReference>
<dbReference type="InterPro" id="IPR011009">
    <property type="entry name" value="Kinase-like_dom_sf"/>
</dbReference>
<dbReference type="GO" id="GO:0015031">
    <property type="term" value="P:protein transport"/>
    <property type="evidence" value="ECO:0007669"/>
    <property type="project" value="UniProtKB-KW"/>
</dbReference>
<comment type="caution">
    <text evidence="18">The sequence shown here is derived from an EMBL/GenBank/DDBJ whole genome shotgun (WGS) entry which is preliminary data.</text>
</comment>
<dbReference type="FunFam" id="1.10.510.10:FF:000021">
    <property type="entry name" value="Serine/threonine protein kinase"/>
    <property type="match status" value="1"/>
</dbReference>
<evidence type="ECO:0000256" key="3">
    <source>
        <dbReference type="ARBA" id="ARBA00012513"/>
    </source>
</evidence>
<evidence type="ECO:0000313" key="19">
    <source>
        <dbReference type="Proteomes" id="UP000316095"/>
    </source>
</evidence>
<feature type="domain" description="Protein kinase" evidence="17">
    <location>
        <begin position="106"/>
        <end position="367"/>
    </location>
</feature>
<evidence type="ECO:0000256" key="6">
    <source>
        <dbReference type="ARBA" id="ARBA00022679"/>
    </source>
</evidence>
<accession>A0A5C5XNL8</accession>
<keyword evidence="14" id="KW-0653">Protein transport</keyword>
<dbReference type="InterPro" id="IPR003400">
    <property type="entry name" value="ExbD"/>
</dbReference>
<keyword evidence="11 16" id="KW-1133">Transmembrane helix</keyword>
<keyword evidence="14" id="KW-0813">Transport</keyword>
<name>A0A5C5XNL8_9PLAN</name>
<evidence type="ECO:0000256" key="8">
    <source>
        <dbReference type="ARBA" id="ARBA00022741"/>
    </source>
</evidence>